<name>A0A399EFK7_9DEIN</name>
<evidence type="ECO:0000313" key="2">
    <source>
        <dbReference type="EMBL" id="RIH82748.1"/>
    </source>
</evidence>
<keyword evidence="3" id="KW-1185">Reference proteome</keyword>
<evidence type="ECO:0000256" key="1">
    <source>
        <dbReference type="SAM" id="SignalP"/>
    </source>
</evidence>
<feature type="chain" id="PRO_5017415840" description="Carboxypeptidase regulatory-like domain-containing protein" evidence="1">
    <location>
        <begin position="23"/>
        <end position="140"/>
    </location>
</feature>
<dbReference type="OrthoDB" id="8756207at2"/>
<protein>
    <recommendedName>
        <fullName evidence="4">Carboxypeptidase regulatory-like domain-containing protein</fullName>
    </recommendedName>
</protein>
<evidence type="ECO:0000313" key="3">
    <source>
        <dbReference type="Proteomes" id="UP000265715"/>
    </source>
</evidence>
<dbReference type="Proteomes" id="UP000265715">
    <property type="component" value="Unassembled WGS sequence"/>
</dbReference>
<dbReference type="RefSeq" id="WP_119315559.1">
    <property type="nucleotide sequence ID" value="NZ_QXDL01000110.1"/>
</dbReference>
<feature type="signal peptide" evidence="1">
    <location>
        <begin position="1"/>
        <end position="22"/>
    </location>
</feature>
<organism evidence="2 3">
    <name type="scientific">Calidithermus terrae</name>
    <dbReference type="NCBI Taxonomy" id="1408545"/>
    <lineage>
        <taxon>Bacteria</taxon>
        <taxon>Thermotogati</taxon>
        <taxon>Deinococcota</taxon>
        <taxon>Deinococci</taxon>
        <taxon>Thermales</taxon>
        <taxon>Thermaceae</taxon>
        <taxon>Calidithermus</taxon>
    </lineage>
</organism>
<proteinExistence type="predicted"/>
<dbReference type="AlphaFoldDB" id="A0A399EFK7"/>
<evidence type="ECO:0008006" key="4">
    <source>
        <dbReference type="Google" id="ProtNLM"/>
    </source>
</evidence>
<dbReference type="EMBL" id="QXDL01000110">
    <property type="protein sequence ID" value="RIH82748.1"/>
    <property type="molecule type" value="Genomic_DNA"/>
</dbReference>
<sequence>MNLMSPWMLLLCLLLPACVPQAQNPEAQAQAARPERAVGGVGGIEGQVWVGPVCPVAQAENPNCTNRPLQATIEVRAGDEVLARFSSDEDGRFKVVLEPGTYTLVPQRKALARPAEAQIPVKVEAGRFTKVVIVYDSGVR</sequence>
<keyword evidence="1" id="KW-0732">Signal</keyword>
<reference evidence="2 3" key="1">
    <citation type="submission" date="2018-08" db="EMBL/GenBank/DDBJ databases">
        <title>Meiothermus terrae DSM 26712 genome sequencing project.</title>
        <authorList>
            <person name="Da Costa M.S."/>
            <person name="Albuquerque L."/>
            <person name="Raposo P."/>
            <person name="Froufe H.J.C."/>
            <person name="Barroso C.S."/>
            <person name="Egas C."/>
        </authorList>
    </citation>
    <scope>NUCLEOTIDE SEQUENCE [LARGE SCALE GENOMIC DNA]</scope>
    <source>
        <strain evidence="2 3">DSM 26712</strain>
    </source>
</reference>
<comment type="caution">
    <text evidence="2">The sequence shown here is derived from an EMBL/GenBank/DDBJ whole genome shotgun (WGS) entry which is preliminary data.</text>
</comment>
<gene>
    <name evidence="2" type="ORF">Mterra_02541</name>
</gene>
<accession>A0A399EFK7</accession>